<dbReference type="GO" id="GO:0005634">
    <property type="term" value="C:nucleus"/>
    <property type="evidence" value="ECO:0007669"/>
    <property type="project" value="TreeGrafter"/>
</dbReference>
<dbReference type="OrthoDB" id="75161at2759"/>
<comment type="similarity">
    <text evidence="1">Belongs to the helicase family. RecQ subfamily.</text>
</comment>
<feature type="region of interest" description="Disordered" evidence="12">
    <location>
        <begin position="35"/>
        <end position="99"/>
    </location>
</feature>
<protein>
    <recommendedName>
        <fullName evidence="10">DNA 3'-5' helicase</fullName>
        <ecNumber evidence="10">5.6.2.4</ecNumber>
    </recommendedName>
</protein>
<feature type="compositionally biased region" description="Basic and acidic residues" evidence="12">
    <location>
        <begin position="273"/>
        <end position="305"/>
    </location>
</feature>
<dbReference type="PANTHER" id="PTHR13710:SF108">
    <property type="entry name" value="ATP-DEPENDENT DNA HELICASE Q4"/>
    <property type="match status" value="1"/>
</dbReference>
<evidence type="ECO:0000256" key="4">
    <source>
        <dbReference type="ARBA" id="ARBA00022771"/>
    </source>
</evidence>
<evidence type="ECO:0000256" key="9">
    <source>
        <dbReference type="ARBA" id="ARBA00034617"/>
    </source>
</evidence>
<dbReference type="EC" id="5.6.2.4" evidence="10"/>
<feature type="domain" description="Helicase C-terminal" evidence="15">
    <location>
        <begin position="974"/>
        <end position="1118"/>
    </location>
</feature>
<name>B7G345_PHATC</name>
<feature type="domain" description="SAP" evidence="13">
    <location>
        <begin position="546"/>
        <end position="580"/>
    </location>
</feature>
<proteinExistence type="inferred from homology"/>
<comment type="catalytic activity">
    <reaction evidence="9">
        <text>Couples ATP hydrolysis with the unwinding of duplex DNA by translocating in the 3'-5' direction.</text>
        <dbReference type="EC" id="5.6.2.4"/>
    </reaction>
</comment>
<dbReference type="Proteomes" id="UP000000759">
    <property type="component" value="Chromosome 13"/>
</dbReference>
<organism evidence="17 18">
    <name type="scientific">Phaeodactylum tricornutum (strain CCAP 1055/1)</name>
    <dbReference type="NCBI Taxonomy" id="556484"/>
    <lineage>
        <taxon>Eukaryota</taxon>
        <taxon>Sar</taxon>
        <taxon>Stramenopiles</taxon>
        <taxon>Ochrophyta</taxon>
        <taxon>Bacillariophyta</taxon>
        <taxon>Bacillariophyceae</taxon>
        <taxon>Bacillariophycidae</taxon>
        <taxon>Naviculales</taxon>
        <taxon>Phaeodactylaceae</taxon>
        <taxon>Phaeodactylum</taxon>
    </lineage>
</organism>
<evidence type="ECO:0000256" key="1">
    <source>
        <dbReference type="ARBA" id="ARBA00005446"/>
    </source>
</evidence>
<feature type="compositionally biased region" description="Polar residues" evidence="12">
    <location>
        <begin position="430"/>
        <end position="439"/>
    </location>
</feature>
<keyword evidence="8" id="KW-0067">ATP-binding</keyword>
<feature type="compositionally biased region" description="Polar residues" evidence="12">
    <location>
        <begin position="322"/>
        <end position="337"/>
    </location>
</feature>
<evidence type="ECO:0000256" key="10">
    <source>
        <dbReference type="ARBA" id="ARBA00034808"/>
    </source>
</evidence>
<dbReference type="SMART" id="SM00487">
    <property type="entry name" value="DEXDc"/>
    <property type="match status" value="1"/>
</dbReference>
<dbReference type="OMA" id="EMELCEP"/>
<dbReference type="InterPro" id="IPR027417">
    <property type="entry name" value="P-loop_NTPase"/>
</dbReference>
<evidence type="ECO:0000313" key="18">
    <source>
        <dbReference type="Proteomes" id="UP000000759"/>
    </source>
</evidence>
<dbReference type="EMBL" id="CM000615">
    <property type="protein sequence ID" value="EEC46938.1"/>
    <property type="molecule type" value="Genomic_DNA"/>
</dbReference>
<dbReference type="SMART" id="SM00513">
    <property type="entry name" value="SAP"/>
    <property type="match status" value="1"/>
</dbReference>
<feature type="compositionally biased region" description="Polar residues" evidence="12">
    <location>
        <begin position="75"/>
        <end position="99"/>
    </location>
</feature>
<dbReference type="InterPro" id="IPR003034">
    <property type="entry name" value="SAP_dom"/>
</dbReference>
<evidence type="ECO:0000313" key="17">
    <source>
        <dbReference type="EMBL" id="EEC46938.1"/>
    </source>
</evidence>
<dbReference type="KEGG" id="pti:PHATRDRAFT_47369"/>
<dbReference type="GO" id="GO:0000724">
    <property type="term" value="P:double-strand break repair via homologous recombination"/>
    <property type="evidence" value="ECO:0007669"/>
    <property type="project" value="TreeGrafter"/>
</dbReference>
<dbReference type="InterPro" id="IPR001650">
    <property type="entry name" value="Helicase_C-like"/>
</dbReference>
<keyword evidence="3" id="KW-0547">Nucleotide-binding</keyword>
<dbReference type="PROSITE" id="PS51194">
    <property type="entry name" value="HELICASE_CTER"/>
    <property type="match status" value="1"/>
</dbReference>
<evidence type="ECO:0000259" key="15">
    <source>
        <dbReference type="PROSITE" id="PS51194"/>
    </source>
</evidence>
<evidence type="ECO:0000256" key="11">
    <source>
        <dbReference type="PROSITE-ProRule" id="PRU01343"/>
    </source>
</evidence>
<dbReference type="PaxDb" id="2850-Phatr47369"/>
<dbReference type="GO" id="GO:0008270">
    <property type="term" value="F:zinc ion binding"/>
    <property type="evidence" value="ECO:0007669"/>
    <property type="project" value="UniProtKB-KW"/>
</dbReference>
<feature type="compositionally biased region" description="Basic and acidic residues" evidence="12">
    <location>
        <begin position="60"/>
        <end position="69"/>
    </location>
</feature>
<keyword evidence="7" id="KW-0862">Zinc</keyword>
<dbReference type="STRING" id="556484.B7G345"/>
<dbReference type="GO" id="GO:0043138">
    <property type="term" value="F:3'-5' DNA helicase activity"/>
    <property type="evidence" value="ECO:0007669"/>
    <property type="project" value="UniProtKB-EC"/>
</dbReference>
<evidence type="ECO:0000256" key="3">
    <source>
        <dbReference type="ARBA" id="ARBA00022741"/>
    </source>
</evidence>
<feature type="domain" description="GRF-type" evidence="16">
    <location>
        <begin position="475"/>
        <end position="517"/>
    </location>
</feature>
<dbReference type="InterPro" id="IPR014001">
    <property type="entry name" value="Helicase_ATP-bd"/>
</dbReference>
<dbReference type="Pfam" id="PF00271">
    <property type="entry name" value="Helicase_C"/>
    <property type="match status" value="1"/>
</dbReference>
<dbReference type="Pfam" id="PF02037">
    <property type="entry name" value="SAP"/>
    <property type="match status" value="1"/>
</dbReference>
<evidence type="ECO:0000256" key="5">
    <source>
        <dbReference type="ARBA" id="ARBA00022801"/>
    </source>
</evidence>
<evidence type="ECO:0000256" key="2">
    <source>
        <dbReference type="ARBA" id="ARBA00022723"/>
    </source>
</evidence>
<accession>B7G345</accession>
<dbReference type="GO" id="GO:0009378">
    <property type="term" value="F:four-way junction helicase activity"/>
    <property type="evidence" value="ECO:0007669"/>
    <property type="project" value="TreeGrafter"/>
</dbReference>
<evidence type="ECO:0000256" key="8">
    <source>
        <dbReference type="ARBA" id="ARBA00022840"/>
    </source>
</evidence>
<dbReference type="GeneID" id="7202418"/>
<feature type="region of interest" description="Disordered" evidence="12">
    <location>
        <begin position="1"/>
        <end position="23"/>
    </location>
</feature>
<dbReference type="Gene3D" id="3.40.50.300">
    <property type="entry name" value="P-loop containing nucleotide triphosphate hydrolases"/>
    <property type="match status" value="2"/>
</dbReference>
<evidence type="ECO:0000256" key="6">
    <source>
        <dbReference type="ARBA" id="ARBA00022806"/>
    </source>
</evidence>
<dbReference type="GO" id="GO:0005694">
    <property type="term" value="C:chromosome"/>
    <property type="evidence" value="ECO:0007669"/>
    <property type="project" value="TreeGrafter"/>
</dbReference>
<dbReference type="GO" id="GO:0005524">
    <property type="term" value="F:ATP binding"/>
    <property type="evidence" value="ECO:0007669"/>
    <property type="project" value="UniProtKB-KW"/>
</dbReference>
<dbReference type="eggNOG" id="KOG0351">
    <property type="taxonomic scope" value="Eukaryota"/>
</dbReference>
<dbReference type="Pfam" id="PF00270">
    <property type="entry name" value="DEAD"/>
    <property type="match status" value="1"/>
</dbReference>
<dbReference type="RefSeq" id="XP_002181724.1">
    <property type="nucleotide sequence ID" value="XM_002181688.1"/>
</dbReference>
<dbReference type="PROSITE" id="PS51999">
    <property type="entry name" value="ZF_GRF"/>
    <property type="match status" value="1"/>
</dbReference>
<dbReference type="InterPro" id="IPR010666">
    <property type="entry name" value="Znf_GRF"/>
</dbReference>
<dbReference type="Pfam" id="PF06839">
    <property type="entry name" value="Zn_ribbon_GRF"/>
    <property type="match status" value="1"/>
</dbReference>
<dbReference type="PROSITE" id="PS50800">
    <property type="entry name" value="SAP"/>
    <property type="match status" value="1"/>
</dbReference>
<gene>
    <name evidence="17" type="ORF">PHATRDRAFT_47369</name>
</gene>
<feature type="domain" description="Helicase ATP-binding" evidence="14">
    <location>
        <begin position="739"/>
        <end position="919"/>
    </location>
</feature>
<dbReference type="GO" id="GO:0003676">
    <property type="term" value="F:nucleic acid binding"/>
    <property type="evidence" value="ECO:0007669"/>
    <property type="project" value="InterPro"/>
</dbReference>
<dbReference type="HOGENOM" id="CLU_248924_0_0_1"/>
<dbReference type="SMART" id="SM00490">
    <property type="entry name" value="HELICc"/>
    <property type="match status" value="1"/>
</dbReference>
<dbReference type="InParanoid" id="B7G345"/>
<keyword evidence="5" id="KW-0378">Hydrolase</keyword>
<evidence type="ECO:0000259" key="13">
    <source>
        <dbReference type="PROSITE" id="PS50800"/>
    </source>
</evidence>
<evidence type="ECO:0000256" key="7">
    <source>
        <dbReference type="ARBA" id="ARBA00022833"/>
    </source>
</evidence>
<reference evidence="18" key="2">
    <citation type="submission" date="2008-08" db="EMBL/GenBank/DDBJ databases">
        <authorList>
            <consortium name="Diatom Consortium"/>
            <person name="Grigoriev I."/>
            <person name="Grimwood J."/>
            <person name="Kuo A."/>
            <person name="Otillar R.P."/>
            <person name="Salamov A."/>
            <person name="Detter J.C."/>
            <person name="Lindquist E."/>
            <person name="Shapiro H."/>
            <person name="Lucas S."/>
            <person name="Glavina del Rio T."/>
            <person name="Pitluck S."/>
            <person name="Rokhsar D."/>
            <person name="Bowler C."/>
        </authorList>
    </citation>
    <scope>GENOME REANNOTATION</scope>
    <source>
        <strain evidence="18">CCAP 1055/1</strain>
    </source>
</reference>
<keyword evidence="6" id="KW-0347">Helicase</keyword>
<evidence type="ECO:0000259" key="16">
    <source>
        <dbReference type="PROSITE" id="PS51999"/>
    </source>
</evidence>
<keyword evidence="4 11" id="KW-0863">Zinc-finger</keyword>
<keyword evidence="2" id="KW-0479">Metal-binding</keyword>
<evidence type="ECO:0000259" key="14">
    <source>
        <dbReference type="PROSITE" id="PS51192"/>
    </source>
</evidence>
<dbReference type="PROSITE" id="PS51192">
    <property type="entry name" value="HELICASE_ATP_BIND_1"/>
    <property type="match status" value="1"/>
</dbReference>
<feature type="region of interest" description="Disordered" evidence="12">
    <location>
        <begin position="273"/>
        <end position="440"/>
    </location>
</feature>
<feature type="compositionally biased region" description="Basic and acidic residues" evidence="12">
    <location>
        <begin position="395"/>
        <end position="415"/>
    </location>
</feature>
<evidence type="ECO:0000256" key="12">
    <source>
        <dbReference type="SAM" id="MobiDB-lite"/>
    </source>
</evidence>
<dbReference type="InterPro" id="IPR011545">
    <property type="entry name" value="DEAD/DEAH_box_helicase_dom"/>
</dbReference>
<dbReference type="PANTHER" id="PTHR13710">
    <property type="entry name" value="DNA HELICASE RECQ FAMILY MEMBER"/>
    <property type="match status" value="1"/>
</dbReference>
<dbReference type="NCBIfam" id="TIGR00614">
    <property type="entry name" value="recQ_fam"/>
    <property type="match status" value="1"/>
</dbReference>
<reference evidence="17 18" key="1">
    <citation type="journal article" date="2008" name="Nature">
        <title>The Phaeodactylum genome reveals the evolutionary history of diatom genomes.</title>
        <authorList>
            <person name="Bowler C."/>
            <person name="Allen A.E."/>
            <person name="Badger J.H."/>
            <person name="Grimwood J."/>
            <person name="Jabbari K."/>
            <person name="Kuo A."/>
            <person name="Maheswari U."/>
            <person name="Martens C."/>
            <person name="Maumus F."/>
            <person name="Otillar R.P."/>
            <person name="Rayko E."/>
            <person name="Salamov A."/>
            <person name="Vandepoele K."/>
            <person name="Beszteri B."/>
            <person name="Gruber A."/>
            <person name="Heijde M."/>
            <person name="Katinka M."/>
            <person name="Mock T."/>
            <person name="Valentin K."/>
            <person name="Verret F."/>
            <person name="Berges J.A."/>
            <person name="Brownlee C."/>
            <person name="Cadoret J.P."/>
            <person name="Chiovitti A."/>
            <person name="Choi C.J."/>
            <person name="Coesel S."/>
            <person name="De Martino A."/>
            <person name="Detter J.C."/>
            <person name="Durkin C."/>
            <person name="Falciatore A."/>
            <person name="Fournet J."/>
            <person name="Haruta M."/>
            <person name="Huysman M.J."/>
            <person name="Jenkins B.D."/>
            <person name="Jiroutova K."/>
            <person name="Jorgensen R.E."/>
            <person name="Joubert Y."/>
            <person name="Kaplan A."/>
            <person name="Kroger N."/>
            <person name="Kroth P.G."/>
            <person name="La Roche J."/>
            <person name="Lindquist E."/>
            <person name="Lommer M."/>
            <person name="Martin-Jezequel V."/>
            <person name="Lopez P.J."/>
            <person name="Lucas S."/>
            <person name="Mangogna M."/>
            <person name="McGinnis K."/>
            <person name="Medlin L.K."/>
            <person name="Montsant A."/>
            <person name="Oudot-Le Secq M.P."/>
            <person name="Napoli C."/>
            <person name="Obornik M."/>
            <person name="Parker M.S."/>
            <person name="Petit J.L."/>
            <person name="Porcel B.M."/>
            <person name="Poulsen N."/>
            <person name="Robison M."/>
            <person name="Rychlewski L."/>
            <person name="Rynearson T.A."/>
            <person name="Schmutz J."/>
            <person name="Shapiro H."/>
            <person name="Siaut M."/>
            <person name="Stanley M."/>
            <person name="Sussman M.R."/>
            <person name="Taylor A.R."/>
            <person name="Vardi A."/>
            <person name="von Dassow P."/>
            <person name="Vyverman W."/>
            <person name="Willis A."/>
            <person name="Wyrwicz L.S."/>
            <person name="Rokhsar D.S."/>
            <person name="Weissenbach J."/>
            <person name="Armbrust E.V."/>
            <person name="Green B.R."/>
            <person name="Van de Peer Y."/>
            <person name="Grigoriev I.V."/>
        </authorList>
    </citation>
    <scope>NUCLEOTIDE SEQUENCE [LARGE SCALE GENOMIC DNA]</scope>
    <source>
        <strain evidence="17 18">CCAP 1055/1</strain>
    </source>
</reference>
<keyword evidence="18" id="KW-1185">Reference proteome</keyword>
<dbReference type="GO" id="GO:0005737">
    <property type="term" value="C:cytoplasm"/>
    <property type="evidence" value="ECO:0007669"/>
    <property type="project" value="TreeGrafter"/>
</dbReference>
<dbReference type="SUPFAM" id="SSF52540">
    <property type="entry name" value="P-loop containing nucleoside triphosphate hydrolases"/>
    <property type="match status" value="1"/>
</dbReference>
<dbReference type="GO" id="GO:0016787">
    <property type="term" value="F:hydrolase activity"/>
    <property type="evidence" value="ECO:0007669"/>
    <property type="project" value="UniProtKB-KW"/>
</dbReference>
<dbReference type="InterPro" id="IPR004589">
    <property type="entry name" value="DNA_helicase_ATP-dep_RecQ"/>
</dbReference>
<sequence>MSQKRPLLTTNNRLTTHSKNLPQTDTVKRLKALLDDTANGNDRKTRPKKRRVDAPSNTVRPDKLPRSAMEKANVNACSSTSATQDNRSRTSATAPISQRWSCLSRKLKPQTPGVNKVDVWGGQPATSTSVTNNKQVPLFSVRKPPVKPVCVHSKVNDAVSVCLHVKHDNQSVTRAVMDPPVLSASRKATDSIAAAVPILRRKLGLQVIRTKQRTVIGRMNSEKSYSVPLMEGPLTIEKAAASIVDKTATNSSSSTFHAAASPAINPLDAVGTERTKSASGDLEHDGINNKEDPKDDELVLDDPAHLKGPHTTTFSKPDDPSIRSTPLDSRATSSLAASQPMPRPTRDGLTTTTLKSKQQKGDQGNFVRLNLRNGAGSCRGALPKKTKSKAALQWEQRRKNRDEFYASNRGEHDDTQTTQSYATKPRHDASTMTQHSSGTDPLDDYIDGIYDPQHQKVAADHRRQEASNGPAIPNCSHGRPCKRLTVKKASVNKGRVFFACSLPRAEQCDCFIWADDTVQAAQQALLRNQSCSGFVARQVASYMESMKIMTVPELQRLAARKGLNSTGKKQALLARLSIWVRDEVAVSVAEEQSNEKASVPVDPTELEKATGVYAESGNLESETTLPDKPDVVVEADFSTKCVNEAAQRVPRDMLLKDSLNLKNSESGCVMPLLERRQGLRLPEIVDDEVSLDESSDDEMELCEPTLQLQNSSSNSCPLHLALKAMFGHDSFRESQEWTVRRCLDKKRTLLVAPTGFGKSLCYALPASLMKGVCIVVSPLISLIQDQLRVLPPRLPAATMSGAVTSAKLAATLDDIIRGRIRILFVSPERLTSASFRRLFRPIWNTDRREHERKFPPVSLLCVDEAHCLSQWAHNFRPSYLRLKSMVNMIQPESVLAITATAGPKVVTDICRTLNIDKNMSEEADNGVRVMKCNRDNIDVRCLLLTSQTERLKKVIKILTPKKKRTSNKSVAPEVSDDGCLATGNVIVYVWRQLDAQAVAENLQAAGIEGGIVIYHGGMDASARSKAQSKFMRGKARICVATVAFGLGINKEDVTGVIHMYLSASPEHYMQEIGRAGRDGRSAVAFALVLEDEILVRHSLAHSDLIAKSQVKALLSSLIGEVEDGKRLLPADRSTADPISVGLPLHKAVVECGAKSETVETLVSLLEQRTSGVPLLQIEGVFYDCAFVAPKRRSMKDLAVKESIAGAILRVATCTEPPAGEAVDLSIEREKAFPGCRKMVGYSYGSYAFSVAKCANLLGPSAEPRHVFAALRRLESNGEIELALDKSINSQALNIRLTHEGMMTFRSDNCIGVNEIVSELFSRFIATVELSTTKVLDMHYIFQKVGAVSQVGSTHFLGENEKKSRSLVLFQELTRNYLEAEGLGQSLNDRSDDQSSFTQSIHKAKLWSDVRAVLGSLHDMLAASSRRPLVEINDPHAADYAALSTTKFLHGIAPATLAPRLLRTHPLFGSMQAVRFTVLHEAVSDIAAPQTKGDSGS</sequence>